<keyword evidence="1" id="KW-1133">Transmembrane helix</keyword>
<gene>
    <name evidence="2" type="ORF">FYJ33_11925</name>
</gene>
<dbReference type="EMBL" id="VULX01000021">
    <property type="protein sequence ID" value="MSR92079.1"/>
    <property type="molecule type" value="Genomic_DNA"/>
</dbReference>
<keyword evidence="1" id="KW-0472">Membrane</keyword>
<accession>A0A7X2MZS1</accession>
<feature type="transmembrane region" description="Helical" evidence="1">
    <location>
        <begin position="105"/>
        <end position="128"/>
    </location>
</feature>
<proteinExistence type="predicted"/>
<feature type="transmembrane region" description="Helical" evidence="1">
    <location>
        <begin position="62"/>
        <end position="84"/>
    </location>
</feature>
<keyword evidence="1" id="KW-0812">Transmembrane</keyword>
<feature type="transmembrane region" description="Helical" evidence="1">
    <location>
        <begin position="168"/>
        <end position="187"/>
    </location>
</feature>
<feature type="transmembrane region" description="Helical" evidence="1">
    <location>
        <begin position="20"/>
        <end position="42"/>
    </location>
</feature>
<dbReference type="Proteomes" id="UP000460287">
    <property type="component" value="Unassembled WGS sequence"/>
</dbReference>
<name>A0A7X2MZS1_9CLOT</name>
<evidence type="ECO:0000313" key="3">
    <source>
        <dbReference type="Proteomes" id="UP000460287"/>
    </source>
</evidence>
<evidence type="ECO:0000256" key="1">
    <source>
        <dbReference type="SAM" id="Phobius"/>
    </source>
</evidence>
<dbReference type="RefSeq" id="WP_154531978.1">
    <property type="nucleotide sequence ID" value="NZ_JAQXTV010000184.1"/>
</dbReference>
<feature type="transmembrane region" description="Helical" evidence="1">
    <location>
        <begin position="207"/>
        <end position="229"/>
    </location>
</feature>
<dbReference type="AlphaFoldDB" id="A0A7X2MZS1"/>
<reference evidence="2 3" key="1">
    <citation type="submission" date="2019-08" db="EMBL/GenBank/DDBJ databases">
        <title>In-depth cultivation of the pig gut microbiome towards novel bacterial diversity and tailored functional studies.</title>
        <authorList>
            <person name="Wylensek D."/>
            <person name="Hitch T.C.A."/>
            <person name="Clavel T."/>
        </authorList>
    </citation>
    <scope>NUCLEOTIDE SEQUENCE [LARGE SCALE GENOMIC DNA]</scope>
    <source>
        <strain evidence="2 3">WCA-383-APC-5B</strain>
    </source>
</reference>
<sequence length="238" mass="27255">MKIWVNAFKQFMVGLWNEVILCVSLLAPILTGLVIYFGVPYIEKLLCAYFKSSFIIKPYYPLLQLILICMPILMLVFINVMVVLEEMDNGTAKYLCVTPLGKKGYIMTRFFITSVLSMVYSFAVNFLFPLSSFTAIKCIVYCILFAMSGFLMGFFITEKSRNKVEGMALVKITCIVFLISLSIPYFVTSKVQFVLSFFPPFWIGRTTCNFSIINISLATLSAVIWYMLLIRKFLKKIV</sequence>
<organism evidence="2 3">
    <name type="scientific">Inconstantimicrobium porci</name>
    <dbReference type="NCBI Taxonomy" id="2652291"/>
    <lineage>
        <taxon>Bacteria</taxon>
        <taxon>Bacillati</taxon>
        <taxon>Bacillota</taxon>
        <taxon>Clostridia</taxon>
        <taxon>Eubacteriales</taxon>
        <taxon>Clostridiaceae</taxon>
        <taxon>Inconstantimicrobium</taxon>
    </lineage>
</organism>
<keyword evidence="3" id="KW-1185">Reference proteome</keyword>
<comment type="caution">
    <text evidence="2">The sequence shown here is derived from an EMBL/GenBank/DDBJ whole genome shotgun (WGS) entry which is preliminary data.</text>
</comment>
<protein>
    <submittedName>
        <fullName evidence="2">ABC transporter permease</fullName>
    </submittedName>
</protein>
<feature type="transmembrane region" description="Helical" evidence="1">
    <location>
        <begin position="134"/>
        <end position="156"/>
    </location>
</feature>
<evidence type="ECO:0000313" key="2">
    <source>
        <dbReference type="EMBL" id="MSR92079.1"/>
    </source>
</evidence>